<dbReference type="Gene3D" id="1.20.150.30">
    <property type="entry name" value="Zincin-like metallopeptidase, N-terminal domain"/>
    <property type="match status" value="1"/>
</dbReference>
<evidence type="ECO:0000313" key="2">
    <source>
        <dbReference type="EMBL" id="GAA3715317.1"/>
    </source>
</evidence>
<sequence length="396" mass="42602">MHDLADEGHGPPDTSRDVDIVHGTERAGMTDTTHLDPEDARRPERSGGGAPAASVDYEFAKRTGRLIVNPGPQVTSDEAATIVADLRAAAAGAVDPVAETSALTAPAGAPDVLVVDRAGWISANVDSFRSMLDPVVDKLNASKKSQTSATAAAIGGKVTGAEMGGLLAFLSSKVLGQYDLAPGGTPRLLLVAPNIVAAERRMEVDPTDFRRWVAMHEETHRVQFTAVPWLRDHMVSRTQALAVDLAPTPEDLSRRFEQLTKNLPQVLSSGEGIGQLFATPEQKAQIAELTAVMSLLEGHADVVMDAVGPRVIPSVDEIRRKFDQRRNSSVGVDRLLRKLLGLEAKMRQYRDGAVFVRAVTDQVGRDGFNAVWSSPETLPRAAEILDPDAWVRRVHA</sequence>
<dbReference type="Proteomes" id="UP001501468">
    <property type="component" value="Unassembled WGS sequence"/>
</dbReference>
<feature type="region of interest" description="Disordered" evidence="1">
    <location>
        <begin position="25"/>
        <end position="52"/>
    </location>
</feature>
<dbReference type="NCBIfam" id="TIGR03883">
    <property type="entry name" value="DUF2342_F420"/>
    <property type="match status" value="1"/>
</dbReference>
<feature type="compositionally biased region" description="Basic and acidic residues" evidence="1">
    <location>
        <begin position="33"/>
        <end position="45"/>
    </location>
</feature>
<protein>
    <submittedName>
        <fullName evidence="2">Zinc-dependent metalloprotease</fullName>
    </submittedName>
</protein>
<accession>A0ABP7E7H9</accession>
<keyword evidence="2" id="KW-0378">Hydrolase</keyword>
<gene>
    <name evidence="2" type="ORF">GCM10022399_34920</name>
</gene>
<proteinExistence type="predicted"/>
<feature type="region of interest" description="Disordered" evidence="1">
    <location>
        <begin position="1"/>
        <end position="20"/>
    </location>
</feature>
<dbReference type="NCBIfam" id="TIGR03624">
    <property type="entry name" value="putative hydrolase"/>
    <property type="match status" value="1"/>
</dbReference>
<evidence type="ECO:0000313" key="3">
    <source>
        <dbReference type="Proteomes" id="UP001501468"/>
    </source>
</evidence>
<dbReference type="PANTHER" id="PTHR39420:SF1">
    <property type="entry name" value="HYDROLASE"/>
    <property type="match status" value="1"/>
</dbReference>
<dbReference type="InterPro" id="IPR018766">
    <property type="entry name" value="Zinicin_2"/>
</dbReference>
<name>A0ABP7E7H9_9MICO</name>
<dbReference type="EMBL" id="BAABDC010000006">
    <property type="protein sequence ID" value="GAA3715317.1"/>
    <property type="molecule type" value="Genomic_DNA"/>
</dbReference>
<comment type="caution">
    <text evidence="2">The sequence shown here is derived from an EMBL/GenBank/DDBJ whole genome shotgun (WGS) entry which is preliminary data.</text>
</comment>
<keyword evidence="2" id="KW-0645">Protease</keyword>
<organism evidence="2 3">
    <name type="scientific">Terrabacter ginsenosidimutans</name>
    <dbReference type="NCBI Taxonomy" id="490575"/>
    <lineage>
        <taxon>Bacteria</taxon>
        <taxon>Bacillati</taxon>
        <taxon>Actinomycetota</taxon>
        <taxon>Actinomycetes</taxon>
        <taxon>Micrococcales</taxon>
        <taxon>Intrasporangiaceae</taxon>
        <taxon>Terrabacter</taxon>
    </lineage>
</organism>
<dbReference type="PANTHER" id="PTHR39420">
    <property type="match status" value="1"/>
</dbReference>
<dbReference type="GO" id="GO:0008237">
    <property type="term" value="F:metallopeptidase activity"/>
    <property type="evidence" value="ECO:0007669"/>
    <property type="project" value="UniProtKB-KW"/>
</dbReference>
<keyword evidence="3" id="KW-1185">Reference proteome</keyword>
<evidence type="ECO:0000256" key="1">
    <source>
        <dbReference type="SAM" id="MobiDB-lite"/>
    </source>
</evidence>
<reference evidence="3" key="1">
    <citation type="journal article" date="2019" name="Int. J. Syst. Evol. Microbiol.">
        <title>The Global Catalogue of Microorganisms (GCM) 10K type strain sequencing project: providing services to taxonomists for standard genome sequencing and annotation.</title>
        <authorList>
            <consortium name="The Broad Institute Genomics Platform"/>
            <consortium name="The Broad Institute Genome Sequencing Center for Infectious Disease"/>
            <person name="Wu L."/>
            <person name="Ma J."/>
        </authorList>
    </citation>
    <scope>NUCLEOTIDE SEQUENCE [LARGE SCALE GENOMIC DNA]</scope>
    <source>
        <strain evidence="3">JCM 17125</strain>
    </source>
</reference>
<dbReference type="InterPro" id="IPR042271">
    <property type="entry name" value="Zinicin_2_N"/>
</dbReference>
<dbReference type="Pfam" id="PF10103">
    <property type="entry name" value="Zincin_2"/>
    <property type="match status" value="1"/>
</dbReference>
<dbReference type="SUPFAM" id="SSF55486">
    <property type="entry name" value="Metalloproteases ('zincins'), catalytic domain"/>
    <property type="match status" value="1"/>
</dbReference>
<dbReference type="InterPro" id="IPR022454">
    <property type="entry name" value="CHP03883_F420-assoc"/>
</dbReference>
<keyword evidence="2" id="KW-0482">Metalloprotease</keyword>